<feature type="compositionally biased region" description="Polar residues" evidence="9">
    <location>
        <begin position="482"/>
        <end position="491"/>
    </location>
</feature>
<protein>
    <recommendedName>
        <fullName evidence="10">Peptidase S59 domain-containing protein</fullName>
    </recommendedName>
</protein>
<dbReference type="Pfam" id="PF21240">
    <property type="entry name" value="Nup98_GLEBS"/>
    <property type="match status" value="1"/>
</dbReference>
<dbReference type="PANTHER" id="PTHR23198:SF6">
    <property type="entry name" value="NUCLEAR PORE COMPLEX PROTEIN NUP98-NUP96"/>
    <property type="match status" value="1"/>
</dbReference>
<dbReference type="InterPro" id="IPR007230">
    <property type="entry name" value="Nup98_auto-Pept-S59_dom"/>
</dbReference>
<dbReference type="Gene3D" id="3.30.1610.10">
    <property type="entry name" value="Peptidase S59, nucleoporin"/>
    <property type="match status" value="1"/>
</dbReference>
<keyword evidence="6" id="KW-0811">Translocation</keyword>
<evidence type="ECO:0000256" key="6">
    <source>
        <dbReference type="ARBA" id="ARBA00023010"/>
    </source>
</evidence>
<feature type="compositionally biased region" description="Polar residues" evidence="9">
    <location>
        <begin position="446"/>
        <end position="474"/>
    </location>
</feature>
<feature type="region of interest" description="Disordered" evidence="9">
    <location>
        <begin position="437"/>
        <end position="519"/>
    </location>
</feature>
<feature type="compositionally biased region" description="Low complexity" evidence="9">
    <location>
        <begin position="1"/>
        <end position="25"/>
    </location>
</feature>
<feature type="compositionally biased region" description="Polar residues" evidence="9">
    <location>
        <begin position="27"/>
        <end position="42"/>
    </location>
</feature>
<accession>A0ABP0WLW7</accession>
<dbReference type="SUPFAM" id="SSF82215">
    <property type="entry name" value="C-terminal autoproteolytic domain of nucleoporin nup98"/>
    <property type="match status" value="1"/>
</dbReference>
<evidence type="ECO:0000256" key="1">
    <source>
        <dbReference type="ARBA" id="ARBA00004567"/>
    </source>
</evidence>
<evidence type="ECO:0000313" key="11">
    <source>
        <dbReference type="EMBL" id="CAK9266846.1"/>
    </source>
</evidence>
<comment type="subcellular location">
    <subcellularLocation>
        <location evidence="1">Nucleus</location>
        <location evidence="1">Nuclear pore complex</location>
    </subcellularLocation>
</comment>
<dbReference type="Proteomes" id="UP001497444">
    <property type="component" value="Chromosome 19"/>
</dbReference>
<keyword evidence="3" id="KW-0813">Transport</keyword>
<gene>
    <name evidence="11" type="ORF">CSSPJE1EN1_LOCUS12324</name>
</gene>
<feature type="region of interest" description="Disordered" evidence="9">
    <location>
        <begin position="1083"/>
        <end position="1106"/>
    </location>
</feature>
<reference evidence="11" key="1">
    <citation type="submission" date="2024-02" db="EMBL/GenBank/DDBJ databases">
        <authorList>
            <consortium name="ELIXIR-Norway"/>
            <consortium name="Elixir Norway"/>
        </authorList>
    </citation>
    <scope>NUCLEOTIDE SEQUENCE</scope>
</reference>
<name>A0ABP0WLW7_9BRYO</name>
<keyword evidence="5" id="KW-0653">Protein transport</keyword>
<evidence type="ECO:0000256" key="8">
    <source>
        <dbReference type="ARBA" id="ARBA00023242"/>
    </source>
</evidence>
<dbReference type="InterPro" id="IPR036903">
    <property type="entry name" value="Nup98_auto-Pept-S59_dom_sf"/>
</dbReference>
<keyword evidence="4" id="KW-0509">mRNA transport</keyword>
<feature type="domain" description="Peptidase S59" evidence="10">
    <location>
        <begin position="935"/>
        <end position="1077"/>
    </location>
</feature>
<keyword evidence="12" id="KW-1185">Reference proteome</keyword>
<evidence type="ECO:0000256" key="9">
    <source>
        <dbReference type="SAM" id="MobiDB-lite"/>
    </source>
</evidence>
<dbReference type="EMBL" id="OZ020114">
    <property type="protein sequence ID" value="CAK9266846.1"/>
    <property type="molecule type" value="Genomic_DNA"/>
</dbReference>
<dbReference type="PROSITE" id="PS51434">
    <property type="entry name" value="NUP_C"/>
    <property type="match status" value="1"/>
</dbReference>
<dbReference type="Gene3D" id="1.10.10.2360">
    <property type="match status" value="1"/>
</dbReference>
<evidence type="ECO:0000256" key="5">
    <source>
        <dbReference type="ARBA" id="ARBA00022927"/>
    </source>
</evidence>
<organism evidence="11 12">
    <name type="scientific">Sphagnum jensenii</name>
    <dbReference type="NCBI Taxonomy" id="128206"/>
    <lineage>
        <taxon>Eukaryota</taxon>
        <taxon>Viridiplantae</taxon>
        <taxon>Streptophyta</taxon>
        <taxon>Embryophyta</taxon>
        <taxon>Bryophyta</taxon>
        <taxon>Sphagnophytina</taxon>
        <taxon>Sphagnopsida</taxon>
        <taxon>Sphagnales</taxon>
        <taxon>Sphagnaceae</taxon>
        <taxon>Sphagnum</taxon>
    </lineage>
</organism>
<evidence type="ECO:0000313" key="12">
    <source>
        <dbReference type="Proteomes" id="UP001497444"/>
    </source>
</evidence>
<feature type="compositionally biased region" description="Polar residues" evidence="9">
    <location>
        <begin position="355"/>
        <end position="387"/>
    </location>
</feature>
<evidence type="ECO:0000256" key="3">
    <source>
        <dbReference type="ARBA" id="ARBA00022448"/>
    </source>
</evidence>
<sequence>MFESSVSPFGAPSSSSPFGATSAASNPVGTTTNPFGMNQSGTPFGAKTFARPPVCEGQTGTFPFGSGTATGVFGVTQPTTFGASSRGLGASTPSPAFGSGTSLFGSGTASCVFGVTQPTTFGISLGALGAAAPSPAVQSGTSLFGSGTATSVFGVTQPTTSGASSGGLGASTPSPAFQSGTSLLGSGTATGVFGVTKPTMFGASSRSLGAPTPSPTFRSGTSLLGVETATSVFGVTQPTPFGASSGGLGASTPSPAFGSGAPVFGQKPASPVGGFGATQPQANIFGSSASGQTQALFSSQPFGSTSPAFGAKSVVPFSSTVAPTFVASPTSTLQDPAPLFFTTPLSGARPAASPFGSQTGSASGTSLKNTLGSGFKSSQVRQRQQPGSRVAPYAATPDLGSPVALTFVPQGQKFTSISAMPAYKNKSHEELRMEDYQAGDKGGPNLASSQQSGLTLQAASPSGGTSKASPGQTPTPDPSLNFLVNSTSFLTTPIFGHPPPANQSSTSGTTKPSLFASTSASIQSSTSPAFVLGSTGSPGQVSTPAVGSRKLGSSTSAFGESTSGISQLVFPSALGFGTSSPAPGFNTVSPFGRVSLSGNTQASPAGGLVQSSSSQPLGATSAPAFGSMMPVFTNNSFTGSSASISAQIKVAELAQPTPSSAIGAFVPTLAGQAPGAFNLPSFPTAQQGTSIFGDMQALAFGKQNTQNLMSETPVPVTNPFGTLPALTQMPIGKSAGSGPSVQYGISSMPRSEKPTKVQTISLLTPRHITQQSKVHIHARRYHPKKDSPKVSFFSDADEVQTTPKADLMFIPRENPRALFIRQPDQTSLTPRTSKSTTDVRDIAMPVQGNGESGPPESWPAPEKGNPALYAGPMTSTKTSEIFSRDQVSQTNGVFKDQGQRAEGFFSKGGVDSSEFLKNSHARSSAIEALMPKLLHSDYFTEPGIQELAVKEQADPGYSKRVVDFVVGRQGYGVVKFFGVTDVQGLDLESIIQFNYCEVVVYMDESKKPVVGQGLNKPAQVTLLNVKCVDKKSGQQYSDGPELEKFEKHLKKKTEEQGAEFISYSALKGEWKFQVQHFSRYGLDMDSDEEDASQSDQERAHHLSGTE</sequence>
<proteinExistence type="inferred from homology"/>
<feature type="region of interest" description="Disordered" evidence="9">
    <location>
        <begin position="350"/>
        <end position="395"/>
    </location>
</feature>
<evidence type="ECO:0000256" key="2">
    <source>
        <dbReference type="ARBA" id="ARBA00008926"/>
    </source>
</evidence>
<feature type="compositionally biased region" description="Polar residues" evidence="9">
    <location>
        <begin position="502"/>
        <end position="512"/>
    </location>
</feature>
<dbReference type="InterPro" id="IPR037665">
    <property type="entry name" value="Nucleoporin_S59-like"/>
</dbReference>
<keyword evidence="8" id="KW-0539">Nucleus</keyword>
<feature type="region of interest" description="Disordered" evidence="9">
    <location>
        <begin position="1"/>
        <end position="43"/>
    </location>
</feature>
<dbReference type="PANTHER" id="PTHR23198">
    <property type="entry name" value="NUCLEOPORIN"/>
    <property type="match status" value="1"/>
</dbReference>
<evidence type="ECO:0000259" key="10">
    <source>
        <dbReference type="PROSITE" id="PS51434"/>
    </source>
</evidence>
<dbReference type="Pfam" id="PF04096">
    <property type="entry name" value="Nucleoporin2"/>
    <property type="match status" value="1"/>
</dbReference>
<evidence type="ECO:0000256" key="7">
    <source>
        <dbReference type="ARBA" id="ARBA00023132"/>
    </source>
</evidence>
<comment type="similarity">
    <text evidence="2">Belongs to the nucleoporin GLFG family.</text>
</comment>
<evidence type="ECO:0000256" key="4">
    <source>
        <dbReference type="ARBA" id="ARBA00022816"/>
    </source>
</evidence>
<keyword evidence="7" id="KW-0906">Nuclear pore complex</keyword>